<proteinExistence type="predicted"/>
<dbReference type="Proteomes" id="UP000198806">
    <property type="component" value="Unassembled WGS sequence"/>
</dbReference>
<dbReference type="InterPro" id="IPR009057">
    <property type="entry name" value="Homeodomain-like_sf"/>
</dbReference>
<dbReference type="PANTHER" id="PTHR43280:SF28">
    <property type="entry name" value="HTH-TYPE TRANSCRIPTIONAL ACTIVATOR RHAS"/>
    <property type="match status" value="1"/>
</dbReference>
<dbReference type="STRING" id="1527.SAMN04489757_103118"/>
<dbReference type="PROSITE" id="PS01124">
    <property type="entry name" value="HTH_ARAC_FAMILY_2"/>
    <property type="match status" value="1"/>
</dbReference>
<evidence type="ECO:0000256" key="3">
    <source>
        <dbReference type="ARBA" id="ARBA00023163"/>
    </source>
</evidence>
<reference evidence="5 6" key="1">
    <citation type="submission" date="2016-10" db="EMBL/GenBank/DDBJ databases">
        <authorList>
            <person name="de Groot N.N."/>
        </authorList>
    </citation>
    <scope>NUCLEOTIDE SEQUENCE [LARGE SCALE GENOMIC DNA]</scope>
    <source>
        <strain evidence="5 6">DSM 1283</strain>
    </source>
</reference>
<dbReference type="Pfam" id="PF12833">
    <property type="entry name" value="HTH_18"/>
    <property type="match status" value="1"/>
</dbReference>
<dbReference type="SUPFAM" id="SSF46689">
    <property type="entry name" value="Homeodomain-like"/>
    <property type="match status" value="2"/>
</dbReference>
<keyword evidence="3" id="KW-0804">Transcription</keyword>
<evidence type="ECO:0000313" key="6">
    <source>
        <dbReference type="Proteomes" id="UP000198806"/>
    </source>
</evidence>
<dbReference type="EMBL" id="FOWD01000003">
    <property type="protein sequence ID" value="SFN87452.1"/>
    <property type="molecule type" value="Genomic_DNA"/>
</dbReference>
<evidence type="ECO:0000313" key="5">
    <source>
        <dbReference type="EMBL" id="SFN87452.1"/>
    </source>
</evidence>
<dbReference type="OrthoDB" id="337756at2"/>
<dbReference type="AlphaFoldDB" id="A0A1I5CKP8"/>
<gene>
    <name evidence="5" type="ORF">SAMN04489757_103118</name>
</gene>
<dbReference type="Gene3D" id="1.10.10.60">
    <property type="entry name" value="Homeodomain-like"/>
    <property type="match status" value="2"/>
</dbReference>
<dbReference type="SMART" id="SM00342">
    <property type="entry name" value="HTH_ARAC"/>
    <property type="match status" value="1"/>
</dbReference>
<dbReference type="CDD" id="cd02208">
    <property type="entry name" value="cupin_RmlC-like"/>
    <property type="match status" value="1"/>
</dbReference>
<evidence type="ECO:0000256" key="2">
    <source>
        <dbReference type="ARBA" id="ARBA00023125"/>
    </source>
</evidence>
<dbReference type="Gene3D" id="2.60.120.10">
    <property type="entry name" value="Jelly Rolls"/>
    <property type="match status" value="1"/>
</dbReference>
<protein>
    <submittedName>
        <fullName evidence="5">AraC-type DNA-binding protein</fullName>
    </submittedName>
</protein>
<name>A0A1I5CKP8_9FIRM</name>
<keyword evidence="2 5" id="KW-0238">DNA-binding</keyword>
<dbReference type="GO" id="GO:0043565">
    <property type="term" value="F:sequence-specific DNA binding"/>
    <property type="evidence" value="ECO:0007669"/>
    <property type="project" value="InterPro"/>
</dbReference>
<feature type="domain" description="HTH araC/xylS-type" evidence="4">
    <location>
        <begin position="172"/>
        <end position="270"/>
    </location>
</feature>
<dbReference type="RefSeq" id="WP_091684236.1">
    <property type="nucleotide sequence ID" value="NZ_BAABFM010000006.1"/>
</dbReference>
<dbReference type="InterPro" id="IPR037923">
    <property type="entry name" value="HTH-like"/>
</dbReference>
<keyword evidence="6" id="KW-1185">Reference proteome</keyword>
<accession>A0A1I5CKP8</accession>
<dbReference type="InterPro" id="IPR018060">
    <property type="entry name" value="HTH_AraC"/>
</dbReference>
<dbReference type="InterPro" id="IPR003313">
    <property type="entry name" value="AraC-bd"/>
</dbReference>
<organism evidence="5 6">
    <name type="scientific">Anaerocolumna aminovalerica</name>
    <dbReference type="NCBI Taxonomy" id="1527"/>
    <lineage>
        <taxon>Bacteria</taxon>
        <taxon>Bacillati</taxon>
        <taxon>Bacillota</taxon>
        <taxon>Clostridia</taxon>
        <taxon>Lachnospirales</taxon>
        <taxon>Lachnospiraceae</taxon>
        <taxon>Anaerocolumna</taxon>
    </lineage>
</organism>
<dbReference type="GO" id="GO:0003700">
    <property type="term" value="F:DNA-binding transcription factor activity"/>
    <property type="evidence" value="ECO:0007669"/>
    <property type="project" value="InterPro"/>
</dbReference>
<dbReference type="Pfam" id="PF02311">
    <property type="entry name" value="AraC_binding"/>
    <property type="match status" value="1"/>
</dbReference>
<evidence type="ECO:0000256" key="1">
    <source>
        <dbReference type="ARBA" id="ARBA00023015"/>
    </source>
</evidence>
<dbReference type="PANTHER" id="PTHR43280">
    <property type="entry name" value="ARAC-FAMILY TRANSCRIPTIONAL REGULATOR"/>
    <property type="match status" value="1"/>
</dbReference>
<dbReference type="SUPFAM" id="SSF51215">
    <property type="entry name" value="Regulatory protein AraC"/>
    <property type="match status" value="1"/>
</dbReference>
<dbReference type="InterPro" id="IPR014710">
    <property type="entry name" value="RmlC-like_jellyroll"/>
</dbReference>
<evidence type="ECO:0000259" key="4">
    <source>
        <dbReference type="PROSITE" id="PS01124"/>
    </source>
</evidence>
<keyword evidence="1" id="KW-0805">Transcription regulation</keyword>
<sequence>MKDFVYELHSFMELDFPIIFDFYKMDSSFSEVFYHWHINIEMLYFISGNAEISINGEIILASAGDVIIINSNYIHDIKLYGSECSYYCLIMDNNFCRDIGFDITENIFCEKTNDPEIVNIFNIIIRESTNKRLHWKRAIRALCITMNILLYRNQIVINKERIASKNKSELIKKAIEYINKNLKNEFSLDDIASELCISKYYFCRIFKEITGQTLKGYLLTTRCLHARTLLKKGNINIVECAEMCGFNNPSYFSKCYKNQFGYLPSCELKT</sequence>